<dbReference type="Gene3D" id="2.60.40.10">
    <property type="entry name" value="Immunoglobulins"/>
    <property type="match status" value="1"/>
</dbReference>
<dbReference type="PROSITE" id="PS50835">
    <property type="entry name" value="IG_LIKE"/>
    <property type="match status" value="1"/>
</dbReference>
<evidence type="ECO:0000259" key="6">
    <source>
        <dbReference type="PROSITE" id="PS50835"/>
    </source>
</evidence>
<dbReference type="Proteomes" id="UP000694892">
    <property type="component" value="Chromosome 1S"/>
</dbReference>
<accession>A0A974DV23</accession>
<dbReference type="Pfam" id="PF07686">
    <property type="entry name" value="V-set"/>
    <property type="match status" value="1"/>
</dbReference>
<evidence type="ECO:0000256" key="3">
    <source>
        <dbReference type="ARBA" id="ARBA00023170"/>
    </source>
</evidence>
<dbReference type="SUPFAM" id="SSF48726">
    <property type="entry name" value="Immunoglobulin"/>
    <property type="match status" value="1"/>
</dbReference>
<dbReference type="InterPro" id="IPR013783">
    <property type="entry name" value="Ig-like_fold"/>
</dbReference>
<protein>
    <recommendedName>
        <fullName evidence="6">Ig-like domain-containing protein</fullName>
    </recommendedName>
</protein>
<name>A0A974DV23_XENLA</name>
<dbReference type="EMBL" id="CM004467">
    <property type="protein sequence ID" value="OCT98035.1"/>
    <property type="molecule type" value="Genomic_DNA"/>
</dbReference>
<evidence type="ECO:0000256" key="2">
    <source>
        <dbReference type="ARBA" id="ARBA00023130"/>
    </source>
</evidence>
<dbReference type="SMART" id="SM00406">
    <property type="entry name" value="IGv"/>
    <property type="match status" value="1"/>
</dbReference>
<dbReference type="OMA" id="INGRFTM"/>
<dbReference type="PANTHER" id="PTHR19367">
    <property type="entry name" value="T-CELL RECEPTOR ALPHA CHAIN V REGION"/>
    <property type="match status" value="1"/>
</dbReference>
<keyword evidence="5" id="KW-0391">Immunity</keyword>
<keyword evidence="1" id="KW-0732">Signal</keyword>
<evidence type="ECO:0000313" key="8">
    <source>
        <dbReference type="Proteomes" id="UP000694892"/>
    </source>
</evidence>
<evidence type="ECO:0000256" key="5">
    <source>
        <dbReference type="ARBA" id="ARBA00043266"/>
    </source>
</evidence>
<keyword evidence="2" id="KW-1064">Adaptive immunity</keyword>
<feature type="domain" description="Ig-like" evidence="6">
    <location>
        <begin position="66"/>
        <end position="156"/>
    </location>
</feature>
<evidence type="ECO:0000313" key="7">
    <source>
        <dbReference type="EMBL" id="OCT98035.1"/>
    </source>
</evidence>
<dbReference type="SMART" id="SM00409">
    <property type="entry name" value="IG"/>
    <property type="match status" value="1"/>
</dbReference>
<sequence length="160" mass="17671">MGGSLSCSLTKLHSICCRDQNISTVSHLNMTCCYNIYICLCFLLSTSYFQGTECNTQVFQDPVMIAKEGQDITLRCNHSITNYQLLVWYKQLPGSPLEICASGVLQDNINGRFTMSIQKESLSTQLSISKVLVEESALYYCAVSDTTAETQSTAVPKAIP</sequence>
<keyword evidence="5" id="KW-1279">T cell receptor</keyword>
<gene>
    <name evidence="7" type="ORF">XELAEV_18010263mg</name>
</gene>
<organism evidence="7 8">
    <name type="scientific">Xenopus laevis</name>
    <name type="common">African clawed frog</name>
    <dbReference type="NCBI Taxonomy" id="8355"/>
    <lineage>
        <taxon>Eukaryota</taxon>
        <taxon>Metazoa</taxon>
        <taxon>Chordata</taxon>
        <taxon>Craniata</taxon>
        <taxon>Vertebrata</taxon>
        <taxon>Euteleostomi</taxon>
        <taxon>Amphibia</taxon>
        <taxon>Batrachia</taxon>
        <taxon>Anura</taxon>
        <taxon>Pipoidea</taxon>
        <taxon>Pipidae</taxon>
        <taxon>Xenopodinae</taxon>
        <taxon>Xenopus</taxon>
        <taxon>Xenopus</taxon>
    </lineage>
</organism>
<dbReference type="GO" id="GO:0042101">
    <property type="term" value="C:T cell receptor complex"/>
    <property type="evidence" value="ECO:0007669"/>
    <property type="project" value="UniProtKB-KW"/>
</dbReference>
<keyword evidence="4" id="KW-0393">Immunoglobulin domain</keyword>
<dbReference type="AlphaFoldDB" id="A0A974DV23"/>
<dbReference type="InterPro" id="IPR051287">
    <property type="entry name" value="TCR_variable_region"/>
</dbReference>
<dbReference type="InterPro" id="IPR036179">
    <property type="entry name" value="Ig-like_dom_sf"/>
</dbReference>
<dbReference type="InterPro" id="IPR007110">
    <property type="entry name" value="Ig-like_dom"/>
</dbReference>
<dbReference type="InterPro" id="IPR013106">
    <property type="entry name" value="Ig_V-set"/>
</dbReference>
<dbReference type="PANTHER" id="PTHR19367:SF18">
    <property type="entry name" value="T CELL RECEPTOR ALPHA VARIABLE 16"/>
    <property type="match status" value="1"/>
</dbReference>
<keyword evidence="3" id="KW-0675">Receptor</keyword>
<evidence type="ECO:0000256" key="4">
    <source>
        <dbReference type="ARBA" id="ARBA00023319"/>
    </source>
</evidence>
<reference evidence="8" key="1">
    <citation type="journal article" date="2016" name="Nature">
        <title>Genome evolution in the allotetraploid frog Xenopus laevis.</title>
        <authorList>
            <person name="Session A.M."/>
            <person name="Uno Y."/>
            <person name="Kwon T."/>
            <person name="Chapman J.A."/>
            <person name="Toyoda A."/>
            <person name="Takahashi S."/>
            <person name="Fukui A."/>
            <person name="Hikosaka A."/>
            <person name="Suzuki A."/>
            <person name="Kondo M."/>
            <person name="van Heeringen S.J."/>
            <person name="Quigley I."/>
            <person name="Heinz S."/>
            <person name="Ogino H."/>
            <person name="Ochi H."/>
            <person name="Hellsten U."/>
            <person name="Lyons J.B."/>
            <person name="Simakov O."/>
            <person name="Putnam N."/>
            <person name="Stites J."/>
            <person name="Kuroki Y."/>
            <person name="Tanaka T."/>
            <person name="Michiue T."/>
            <person name="Watanabe M."/>
            <person name="Bogdanovic O."/>
            <person name="Lister R."/>
            <person name="Georgiou G."/>
            <person name="Paranjpe S.S."/>
            <person name="van Kruijsbergen I."/>
            <person name="Shu S."/>
            <person name="Carlson J."/>
            <person name="Kinoshita T."/>
            <person name="Ohta Y."/>
            <person name="Mawaribuchi S."/>
            <person name="Jenkins J."/>
            <person name="Grimwood J."/>
            <person name="Schmutz J."/>
            <person name="Mitros T."/>
            <person name="Mozaffari S.V."/>
            <person name="Suzuki Y."/>
            <person name="Haramoto Y."/>
            <person name="Yamamoto T.S."/>
            <person name="Takagi C."/>
            <person name="Heald R."/>
            <person name="Miller K."/>
            <person name="Haudenschild C."/>
            <person name="Kitzman J."/>
            <person name="Nakayama T."/>
            <person name="Izutsu Y."/>
            <person name="Robert J."/>
            <person name="Fortriede J."/>
            <person name="Burns K."/>
            <person name="Lotay V."/>
            <person name="Karimi K."/>
            <person name="Yasuoka Y."/>
            <person name="Dichmann D.S."/>
            <person name="Flajnik M.F."/>
            <person name="Houston D.W."/>
            <person name="Shendure J."/>
            <person name="DuPasquier L."/>
            <person name="Vize P.D."/>
            <person name="Zorn A.M."/>
            <person name="Ito M."/>
            <person name="Marcotte E.M."/>
            <person name="Wallingford J.B."/>
            <person name="Ito Y."/>
            <person name="Asashima M."/>
            <person name="Ueno N."/>
            <person name="Matsuda Y."/>
            <person name="Veenstra G.J."/>
            <person name="Fujiyama A."/>
            <person name="Harland R.M."/>
            <person name="Taira M."/>
            <person name="Rokhsar D.S."/>
        </authorList>
    </citation>
    <scope>NUCLEOTIDE SEQUENCE [LARGE SCALE GENOMIC DNA]</scope>
    <source>
        <strain evidence="8">J</strain>
    </source>
</reference>
<evidence type="ECO:0000256" key="1">
    <source>
        <dbReference type="ARBA" id="ARBA00022729"/>
    </source>
</evidence>
<dbReference type="InterPro" id="IPR003599">
    <property type="entry name" value="Ig_sub"/>
</dbReference>
<dbReference type="GO" id="GO:0002250">
    <property type="term" value="P:adaptive immune response"/>
    <property type="evidence" value="ECO:0007669"/>
    <property type="project" value="UniProtKB-KW"/>
</dbReference>
<proteinExistence type="predicted"/>